<comment type="caution">
    <text evidence="1">The sequence shown here is derived from an EMBL/GenBank/DDBJ whole genome shotgun (WGS) entry which is preliminary data.</text>
</comment>
<accession>A0AA40KXP5</accession>
<keyword evidence="2" id="KW-1185">Reference proteome</keyword>
<organism evidence="1 2">
    <name type="scientific">Melipona bicolor</name>
    <dbReference type="NCBI Taxonomy" id="60889"/>
    <lineage>
        <taxon>Eukaryota</taxon>
        <taxon>Metazoa</taxon>
        <taxon>Ecdysozoa</taxon>
        <taxon>Arthropoda</taxon>
        <taxon>Hexapoda</taxon>
        <taxon>Insecta</taxon>
        <taxon>Pterygota</taxon>
        <taxon>Neoptera</taxon>
        <taxon>Endopterygota</taxon>
        <taxon>Hymenoptera</taxon>
        <taxon>Apocrita</taxon>
        <taxon>Aculeata</taxon>
        <taxon>Apoidea</taxon>
        <taxon>Anthophila</taxon>
        <taxon>Apidae</taxon>
        <taxon>Melipona</taxon>
    </lineage>
</organism>
<reference evidence="1" key="1">
    <citation type="submission" date="2021-10" db="EMBL/GenBank/DDBJ databases">
        <title>Melipona bicolor Genome sequencing and assembly.</title>
        <authorList>
            <person name="Araujo N.S."/>
            <person name="Arias M.C."/>
        </authorList>
    </citation>
    <scope>NUCLEOTIDE SEQUENCE</scope>
    <source>
        <strain evidence="1">USP_2M_L1-L4_2017</strain>
        <tissue evidence="1">Whole body</tissue>
    </source>
</reference>
<dbReference type="Proteomes" id="UP001177670">
    <property type="component" value="Unassembled WGS sequence"/>
</dbReference>
<evidence type="ECO:0000313" key="2">
    <source>
        <dbReference type="Proteomes" id="UP001177670"/>
    </source>
</evidence>
<dbReference type="EMBL" id="JAHYIQ010000001">
    <property type="protein sequence ID" value="KAK1136758.1"/>
    <property type="molecule type" value="Genomic_DNA"/>
</dbReference>
<sequence>MTFSVFKAGEEGGERGVTGSVNGALTVNKFHASCQLEDKTPIWGHDLYILDTGCELTSESMPLQSALTAAVQTSVGVTEISLTSNTSGKTNNEQVAQL</sequence>
<protein>
    <submittedName>
        <fullName evidence="1">Uncharacterized protein</fullName>
    </submittedName>
</protein>
<dbReference type="AlphaFoldDB" id="A0AA40KXP5"/>
<gene>
    <name evidence="1" type="ORF">K0M31_001295</name>
</gene>
<proteinExistence type="predicted"/>
<evidence type="ECO:0000313" key="1">
    <source>
        <dbReference type="EMBL" id="KAK1136758.1"/>
    </source>
</evidence>
<name>A0AA40KXP5_9HYME</name>